<dbReference type="AlphaFoldDB" id="A0AB39RWY6"/>
<evidence type="ECO:0000256" key="2">
    <source>
        <dbReference type="ARBA" id="ARBA00007401"/>
    </source>
</evidence>
<dbReference type="GO" id="GO:0005990">
    <property type="term" value="P:lactose catabolic process"/>
    <property type="evidence" value="ECO:0007669"/>
    <property type="project" value="TreeGrafter"/>
</dbReference>
<dbReference type="SUPFAM" id="SSF49785">
    <property type="entry name" value="Galactose-binding domain-like"/>
    <property type="match status" value="1"/>
</dbReference>
<dbReference type="InterPro" id="IPR014718">
    <property type="entry name" value="GH-type_carb-bd"/>
</dbReference>
<keyword evidence="6" id="KW-0326">Glycosidase</keyword>
<evidence type="ECO:0000256" key="6">
    <source>
        <dbReference type="ARBA" id="ARBA00023295"/>
    </source>
</evidence>
<dbReference type="Pfam" id="PF02836">
    <property type="entry name" value="Glyco_hydro_2_C"/>
    <property type="match status" value="1"/>
</dbReference>
<comment type="catalytic activity">
    <reaction evidence="1">
        <text>Hydrolysis of terminal non-reducing beta-D-galactose residues in beta-D-galactosides.</text>
        <dbReference type="EC" id="3.2.1.23"/>
    </reaction>
</comment>
<keyword evidence="5 10" id="KW-0378">Hydrolase</keyword>
<dbReference type="SUPFAM" id="SSF49303">
    <property type="entry name" value="beta-Galactosidase/glucuronidase domain"/>
    <property type="match status" value="2"/>
</dbReference>
<dbReference type="PRINTS" id="PR00132">
    <property type="entry name" value="GLHYDRLASE2"/>
</dbReference>
<evidence type="ECO:0000256" key="5">
    <source>
        <dbReference type="ARBA" id="ARBA00022801"/>
    </source>
</evidence>
<dbReference type="InterPro" id="IPR023230">
    <property type="entry name" value="Glyco_hydro_2_CS"/>
</dbReference>
<accession>A0AB39RWY6</accession>
<gene>
    <name evidence="10" type="ORF">AB5J53_46380</name>
</gene>
<evidence type="ECO:0000256" key="4">
    <source>
        <dbReference type="ARBA" id="ARBA00013303"/>
    </source>
</evidence>
<proteinExistence type="inferred from homology"/>
<evidence type="ECO:0000256" key="1">
    <source>
        <dbReference type="ARBA" id="ARBA00001412"/>
    </source>
</evidence>
<organism evidence="10">
    <name type="scientific">Streptomyces sp. R41</name>
    <dbReference type="NCBI Taxonomy" id="3238632"/>
    <lineage>
        <taxon>Bacteria</taxon>
        <taxon>Bacillati</taxon>
        <taxon>Actinomycetota</taxon>
        <taxon>Actinomycetes</taxon>
        <taxon>Kitasatosporales</taxon>
        <taxon>Streptomycetaceae</taxon>
        <taxon>Streptomyces</taxon>
    </lineage>
</organism>
<dbReference type="SUPFAM" id="SSF74650">
    <property type="entry name" value="Galactose mutarotase-like"/>
    <property type="match status" value="1"/>
</dbReference>
<dbReference type="PANTHER" id="PTHR46323:SF2">
    <property type="entry name" value="BETA-GALACTOSIDASE"/>
    <property type="match status" value="1"/>
</dbReference>
<dbReference type="InterPro" id="IPR004199">
    <property type="entry name" value="B-gal_small/dom_5"/>
</dbReference>
<evidence type="ECO:0000256" key="3">
    <source>
        <dbReference type="ARBA" id="ARBA00012756"/>
    </source>
</evidence>
<dbReference type="Gene3D" id="3.20.20.80">
    <property type="entry name" value="Glycosidases"/>
    <property type="match status" value="1"/>
</dbReference>
<dbReference type="InterPro" id="IPR006101">
    <property type="entry name" value="Glyco_hydro_2"/>
</dbReference>
<dbReference type="SUPFAM" id="SSF51445">
    <property type="entry name" value="(Trans)glycosidases"/>
    <property type="match status" value="1"/>
</dbReference>
<dbReference type="EC" id="3.2.1.23" evidence="3"/>
<dbReference type="InterPro" id="IPR006104">
    <property type="entry name" value="Glyco_hydro_2_N"/>
</dbReference>
<dbReference type="InterPro" id="IPR006103">
    <property type="entry name" value="Glyco_hydro_2_cat"/>
</dbReference>
<dbReference type="PROSITE" id="PS00608">
    <property type="entry name" value="GLYCOSYL_HYDROL_F2_2"/>
    <property type="match status" value="1"/>
</dbReference>
<dbReference type="GO" id="GO:0030246">
    <property type="term" value="F:carbohydrate binding"/>
    <property type="evidence" value="ECO:0007669"/>
    <property type="project" value="InterPro"/>
</dbReference>
<evidence type="ECO:0000256" key="7">
    <source>
        <dbReference type="ARBA" id="ARBA00032230"/>
    </source>
</evidence>
<dbReference type="InterPro" id="IPR036156">
    <property type="entry name" value="Beta-gal/glucu_dom_sf"/>
</dbReference>
<evidence type="ECO:0000259" key="9">
    <source>
        <dbReference type="SMART" id="SM01038"/>
    </source>
</evidence>
<feature type="region of interest" description="Disordered" evidence="8">
    <location>
        <begin position="1"/>
        <end position="24"/>
    </location>
</feature>
<dbReference type="InterPro" id="IPR008979">
    <property type="entry name" value="Galactose-bd-like_sf"/>
</dbReference>
<dbReference type="Gene3D" id="2.60.40.10">
    <property type="entry name" value="Immunoglobulins"/>
    <property type="match status" value="2"/>
</dbReference>
<dbReference type="SMART" id="SM01038">
    <property type="entry name" value="Bgal_small_N"/>
    <property type="match status" value="1"/>
</dbReference>
<dbReference type="InterPro" id="IPR017853">
    <property type="entry name" value="GH"/>
</dbReference>
<dbReference type="Pfam" id="PF02837">
    <property type="entry name" value="Glyco_hydro_2_N"/>
    <property type="match status" value="1"/>
</dbReference>
<comment type="similarity">
    <text evidence="2">Belongs to the glycosyl hydrolase 2 family.</text>
</comment>
<dbReference type="GO" id="GO:0004565">
    <property type="term" value="F:beta-galactosidase activity"/>
    <property type="evidence" value="ECO:0007669"/>
    <property type="project" value="UniProtKB-EC"/>
</dbReference>
<dbReference type="Pfam" id="PF02929">
    <property type="entry name" value="Bgal_small_N"/>
    <property type="match status" value="1"/>
</dbReference>
<evidence type="ECO:0000256" key="8">
    <source>
        <dbReference type="SAM" id="MobiDB-lite"/>
    </source>
</evidence>
<name>A0AB39RWY6_9ACTN</name>
<dbReference type="InterPro" id="IPR011013">
    <property type="entry name" value="Gal_mutarotase_sf_dom"/>
</dbReference>
<dbReference type="Gene3D" id="2.70.98.10">
    <property type="match status" value="1"/>
</dbReference>
<dbReference type="InterPro" id="IPR023232">
    <property type="entry name" value="Glyco_hydro_2_AS"/>
</dbReference>
<dbReference type="EMBL" id="CP163443">
    <property type="protein sequence ID" value="XDQ58538.1"/>
    <property type="molecule type" value="Genomic_DNA"/>
</dbReference>
<sequence length="957" mass="106295">MADLDTDYVESRSPGHGRRAPRACFDSDAPRLELDGPWRFRAAAGLGDLTPGFEAPTFDDTHWDRLPVPSCWQLHGVGTPAYTNVTYPFPIDPPRVPDDNPTGEYRREFTLPGDWPAGRSVLRFDGVDSCFAVWLGGVRLGDGKGSRVPTEFDVTDALRPGRNILAVRVHQWSAGSYLEDQDMWWLSGIFRSVRLLSRPVGSLDDFFVHADYDHTTGTGTLRVETSGAARLTVPALGLTDAEPAGPHTFEDVVPWSAEQPHLYLGELTTESERVHVRIGFRTVAVEDGLLKVNGRPLLLRGVNRHEWDPETGRTLSDATMLWDVLLMKQHNINAVRTSHYPPSSEFLALCDEYGLWVVDECDLETHGFEQVDWRGNPSADDRWREACLDRMRRVVERDKNHPSVIMWSLGNESGSGENLAEMAAWTRDRDPSRPIHYEGDRDGGYVDVYSRMYADHAETELIGRGEEPATDDPARDAHRRQLPFILCEYAHAMGNGPGGLAEYQRLFEAYPRLQGGFVWEWIDHGIARHAPDGRQFFAYGGDFGEPVHDGNFVADGLVLPDRTPSPGLAEYKKVVEPVRISLDADARIIEIRNGHDFRDTSHLRFRWQAQDDGEPRAKGTLDVSVLAAGESTVLPWPELRSTGEGERLLTVVAELAHNEPWARAGHEIAWGQVLTGEPSKAYEPGLRATARRTADRLELGPARFDPATGTLRRLGDLQLEGPGLDLWRAPTDNDVLGPRLADRWRAFGLHRLTTKVLAVDPNGDGLTVVTRVAPAGSDSAMTATYHWRADEAALSLDLAVDPVGDWPLPVPRIGLRLALPGWIDTVDWYGRGPGEAYRDTTAAARLGRFRRSVDAMQTPYVRPQENGNRHEVRWARLTGDGGGLEVTGAFDLTLRRWTSEQLDEARHTTDLTPDDTVYVNLDAAHHGIGTASCGPGTLPEHTLHAGPTTLHLTLRTL</sequence>
<protein>
    <recommendedName>
        <fullName evidence="4">Beta-galactosidase</fullName>
        <ecNumber evidence="3">3.2.1.23</ecNumber>
    </recommendedName>
    <alternativeName>
        <fullName evidence="7">Lactase</fullName>
    </alternativeName>
</protein>
<dbReference type="InterPro" id="IPR032312">
    <property type="entry name" value="LacZ_4"/>
</dbReference>
<dbReference type="InterPro" id="IPR013783">
    <property type="entry name" value="Ig-like_fold"/>
</dbReference>
<reference evidence="10" key="1">
    <citation type="submission" date="2024-07" db="EMBL/GenBank/DDBJ databases">
        <authorList>
            <person name="Yu S.T."/>
        </authorList>
    </citation>
    <scope>NUCLEOTIDE SEQUENCE</scope>
    <source>
        <strain evidence="10">R41</strain>
    </source>
</reference>
<dbReference type="PANTHER" id="PTHR46323">
    <property type="entry name" value="BETA-GALACTOSIDASE"/>
    <property type="match status" value="1"/>
</dbReference>
<feature type="domain" description="Beta galactosidase small chain/" evidence="9">
    <location>
        <begin position="698"/>
        <end position="955"/>
    </location>
</feature>
<dbReference type="GO" id="GO:0009341">
    <property type="term" value="C:beta-galactosidase complex"/>
    <property type="evidence" value="ECO:0007669"/>
    <property type="project" value="InterPro"/>
</dbReference>
<dbReference type="Pfam" id="PF16353">
    <property type="entry name" value="LacZ_4"/>
    <property type="match status" value="1"/>
</dbReference>
<dbReference type="RefSeq" id="WP_369251584.1">
    <property type="nucleotide sequence ID" value="NZ_CP163443.1"/>
</dbReference>
<dbReference type="PROSITE" id="PS00719">
    <property type="entry name" value="GLYCOSYL_HYDROL_F2_1"/>
    <property type="match status" value="1"/>
</dbReference>
<evidence type="ECO:0000313" key="10">
    <source>
        <dbReference type="EMBL" id="XDQ58538.1"/>
    </source>
</evidence>
<dbReference type="Gene3D" id="2.60.120.260">
    <property type="entry name" value="Galactose-binding domain-like"/>
    <property type="match status" value="1"/>
</dbReference>
<dbReference type="InterPro" id="IPR050347">
    <property type="entry name" value="Bact_Beta-galactosidase"/>
</dbReference>